<dbReference type="CDD" id="cd00086">
    <property type="entry name" value="homeodomain"/>
    <property type="match status" value="1"/>
</dbReference>
<comment type="caution">
    <text evidence="17">The sequence shown here is derived from an EMBL/GenBank/DDBJ whole genome shotgun (WGS) entry which is preliminary data.</text>
</comment>
<dbReference type="PANTHER" id="PTHR12628:SF10">
    <property type="entry name" value="HOMEOBOX DOMAIN-CONTAINING PROTEIN"/>
    <property type="match status" value="1"/>
</dbReference>
<dbReference type="InterPro" id="IPR019786">
    <property type="entry name" value="Zinc_finger_PHD-type_CS"/>
</dbReference>
<evidence type="ECO:0000256" key="1">
    <source>
        <dbReference type="ARBA" id="ARBA00004123"/>
    </source>
</evidence>
<dbReference type="EMBL" id="JASCZI010271986">
    <property type="protein sequence ID" value="MED6218837.1"/>
    <property type="molecule type" value="Genomic_DNA"/>
</dbReference>
<dbReference type="Pfam" id="PF12706">
    <property type="entry name" value="Lactamase_B_2"/>
    <property type="match status" value="1"/>
</dbReference>
<dbReference type="PANTHER" id="PTHR12628">
    <property type="entry name" value="POLYCOMB-LIKE TRANSCRIPTION FACTOR"/>
    <property type="match status" value="1"/>
</dbReference>
<gene>
    <name evidence="17" type="ORF">PIB30_030280</name>
</gene>
<feature type="compositionally biased region" description="Polar residues" evidence="14">
    <location>
        <begin position="627"/>
        <end position="637"/>
    </location>
</feature>
<dbReference type="InterPro" id="IPR001965">
    <property type="entry name" value="Znf_PHD"/>
</dbReference>
<evidence type="ECO:0000256" key="12">
    <source>
        <dbReference type="PROSITE-ProRule" id="PRU00146"/>
    </source>
</evidence>
<evidence type="ECO:0000256" key="6">
    <source>
        <dbReference type="ARBA" id="ARBA00023015"/>
    </source>
</evidence>
<keyword evidence="6" id="KW-0805">Transcription regulation</keyword>
<feature type="region of interest" description="Disordered" evidence="14">
    <location>
        <begin position="329"/>
        <end position="355"/>
    </location>
</feature>
<keyword evidence="4 12" id="KW-0863">Zinc-finger</keyword>
<evidence type="ECO:0000256" key="4">
    <source>
        <dbReference type="ARBA" id="ARBA00022771"/>
    </source>
</evidence>
<dbReference type="InterPro" id="IPR019787">
    <property type="entry name" value="Znf_PHD-finger"/>
</dbReference>
<dbReference type="SUPFAM" id="SSF56281">
    <property type="entry name" value="Metallo-hydrolase/oxidoreductase"/>
    <property type="match status" value="1"/>
</dbReference>
<feature type="compositionally biased region" description="Basic residues" evidence="14">
    <location>
        <begin position="23"/>
        <end position="35"/>
    </location>
</feature>
<dbReference type="InterPro" id="IPR001356">
    <property type="entry name" value="HD"/>
</dbReference>
<dbReference type="InterPro" id="IPR036866">
    <property type="entry name" value="RibonucZ/Hydroxyglut_hydro"/>
</dbReference>
<dbReference type="InterPro" id="IPR045876">
    <property type="entry name" value="PRHA-like_PHD-finger"/>
</dbReference>
<dbReference type="InterPro" id="IPR001279">
    <property type="entry name" value="Metallo-B-lactamas"/>
</dbReference>
<evidence type="ECO:0000256" key="3">
    <source>
        <dbReference type="ARBA" id="ARBA00022723"/>
    </source>
</evidence>
<reference evidence="17 18" key="1">
    <citation type="journal article" date="2023" name="Plants (Basel)">
        <title>Bridging the Gap: Combining Genomics and Transcriptomics Approaches to Understand Stylosanthes scabra, an Orphan Legume from the Brazilian Caatinga.</title>
        <authorList>
            <person name="Ferreira-Neto J.R.C."/>
            <person name="da Silva M.D."/>
            <person name="Binneck E."/>
            <person name="de Melo N.F."/>
            <person name="da Silva R.H."/>
            <person name="de Melo A.L.T.M."/>
            <person name="Pandolfi V."/>
            <person name="Bustamante F.O."/>
            <person name="Brasileiro-Vidal A.C."/>
            <person name="Benko-Iseppon A.M."/>
        </authorList>
    </citation>
    <scope>NUCLEOTIDE SEQUENCE [LARGE SCALE GENOMIC DNA]</scope>
    <source>
        <tissue evidence="17">Leaves</tissue>
    </source>
</reference>
<dbReference type="SUPFAM" id="SSF46689">
    <property type="entry name" value="Homeodomain-like"/>
    <property type="match status" value="1"/>
</dbReference>
<sequence length="918" mass="103754">MIVGGEKISMVEGKDVEGEVNIRKVKRKRRRKRRRDNVDHDDASRLQRRTRYLLIRMKVEQNLLDAYSGEGWKGQSREKIRPEKELQRAKKQILKCKLGIRDVICQLDTLSSVGRMEDSVIAPDGSVYHEHIFCAKCKLPEAFPDNDIILCDGTCNRAFHQRCLDPPLDTENIPPGDQGWFCKLCECKMEILEATNAHLGTNFSFDSTWQDVFKEEAALPNDDAALLNPEEEWPSDDPEDDDYNPDRRDNSHNINAEGTDDNPSDSSSSTSLWSLNDEYSPVDKALSLEFLSVNSCIDSEGSGEIVCGRRQRKAVDYRKLYDEMFKDAPPCEQVSDDEDWGPGKRKRREKESDAANTLMTLHESDNKYPTNESNDTIREDEHIHIKRSCFRIPHDAVEKLRQVFAENELPPKSVKERLSKELGIDAAKVSKWFKNARYSALKTRKHQVEGGEPPPPSLCKTSKDSGSENGDKDELLWKSKASKITMIRTGRKKMKSSGSLRKKRQLEISPAKTAENGNKDLEEVSDDVGLKKLLQERKRKIDIVFGGDSKAAELEFERLCKLKDKLDKMKVKLIKFQNQRAKGHVSRGSCTLPPAAAAASFTAVVSRKKLHDYGNSTQLLFMEPKNEQPNSARGSDSSSKKAKDLNIEGYPVGGLSIGGHETCIIFPTLKVAFDIGRCPPRAVSQDFLLISHAHMDHIGGLPMYVATRGLYRMKPPTIIVPISVKEDVEKLFEVHRKMDHSELNHNLIGLDVGEEFYMRKDLKVKAFRTYHVIPSQGYILYSVRQKLKPEYIGLSGNEIKNLKSSGVEITNTLTEPEIAFTGDTMSDFIVDENNTDVLRARILVVECTFVNNSITVEHAKDYGHTHLSEIISYAEQLKNRAILLIHFSARYTVEEIEQALSGLPPPLAGRTFALTEGF</sequence>
<feature type="region of interest" description="Disordered" evidence="14">
    <location>
        <begin position="490"/>
        <end position="520"/>
    </location>
</feature>
<evidence type="ECO:0000256" key="7">
    <source>
        <dbReference type="ARBA" id="ARBA00023125"/>
    </source>
</evidence>
<feature type="compositionally biased region" description="Basic and acidic residues" evidence="14">
    <location>
        <begin position="461"/>
        <end position="474"/>
    </location>
</feature>
<protein>
    <submittedName>
        <fullName evidence="17">Uncharacterized protein</fullName>
    </submittedName>
</protein>
<dbReference type="InterPro" id="IPR013083">
    <property type="entry name" value="Znf_RING/FYVE/PHD"/>
</dbReference>
<evidence type="ECO:0000313" key="17">
    <source>
        <dbReference type="EMBL" id="MED6218837.1"/>
    </source>
</evidence>
<evidence type="ECO:0000256" key="9">
    <source>
        <dbReference type="ARBA" id="ARBA00023163"/>
    </source>
</evidence>
<feature type="compositionally biased region" description="Basic residues" evidence="14">
    <location>
        <begin position="490"/>
        <end position="504"/>
    </location>
</feature>
<evidence type="ECO:0000259" key="16">
    <source>
        <dbReference type="PROSITE" id="PS50071"/>
    </source>
</evidence>
<name>A0ABU6Z8D5_9FABA</name>
<feature type="DNA-binding region" description="Homeobox" evidence="11">
    <location>
        <begin position="385"/>
        <end position="444"/>
    </location>
</feature>
<evidence type="ECO:0000256" key="2">
    <source>
        <dbReference type="ARBA" id="ARBA00007427"/>
    </source>
</evidence>
<keyword evidence="5" id="KW-0862">Zinc</keyword>
<proteinExistence type="inferred from homology"/>
<evidence type="ECO:0000256" key="11">
    <source>
        <dbReference type="PROSITE-ProRule" id="PRU00108"/>
    </source>
</evidence>
<dbReference type="PROSITE" id="PS50016">
    <property type="entry name" value="ZF_PHD_2"/>
    <property type="match status" value="1"/>
</dbReference>
<feature type="domain" description="PHD-type" evidence="15">
    <location>
        <begin position="131"/>
        <end position="188"/>
    </location>
</feature>
<organism evidence="17 18">
    <name type="scientific">Stylosanthes scabra</name>
    <dbReference type="NCBI Taxonomy" id="79078"/>
    <lineage>
        <taxon>Eukaryota</taxon>
        <taxon>Viridiplantae</taxon>
        <taxon>Streptophyta</taxon>
        <taxon>Embryophyta</taxon>
        <taxon>Tracheophyta</taxon>
        <taxon>Spermatophyta</taxon>
        <taxon>Magnoliopsida</taxon>
        <taxon>eudicotyledons</taxon>
        <taxon>Gunneridae</taxon>
        <taxon>Pentapetalae</taxon>
        <taxon>rosids</taxon>
        <taxon>fabids</taxon>
        <taxon>Fabales</taxon>
        <taxon>Fabaceae</taxon>
        <taxon>Papilionoideae</taxon>
        <taxon>50 kb inversion clade</taxon>
        <taxon>dalbergioids sensu lato</taxon>
        <taxon>Dalbergieae</taxon>
        <taxon>Pterocarpus clade</taxon>
        <taxon>Stylosanthes</taxon>
    </lineage>
</organism>
<comment type="subcellular location">
    <subcellularLocation>
        <location evidence="1 11 13">Nucleus</location>
    </subcellularLocation>
</comment>
<keyword evidence="10 11" id="KW-0539">Nucleus</keyword>
<dbReference type="PROSITE" id="PS50071">
    <property type="entry name" value="HOMEOBOX_2"/>
    <property type="match status" value="1"/>
</dbReference>
<feature type="domain" description="Homeobox" evidence="16">
    <location>
        <begin position="383"/>
        <end position="443"/>
    </location>
</feature>
<evidence type="ECO:0000256" key="10">
    <source>
        <dbReference type="ARBA" id="ARBA00023242"/>
    </source>
</evidence>
<feature type="region of interest" description="Disordered" evidence="14">
    <location>
        <begin position="443"/>
        <end position="474"/>
    </location>
</feature>
<dbReference type="SMART" id="SM00389">
    <property type="entry name" value="HOX"/>
    <property type="match status" value="1"/>
</dbReference>
<keyword evidence="8 11" id="KW-0371">Homeobox</keyword>
<dbReference type="SMART" id="SM00249">
    <property type="entry name" value="PHD"/>
    <property type="match status" value="1"/>
</dbReference>
<keyword evidence="3" id="KW-0479">Metal-binding</keyword>
<dbReference type="PROSITE" id="PS01359">
    <property type="entry name" value="ZF_PHD_1"/>
    <property type="match status" value="1"/>
</dbReference>
<dbReference type="Gene3D" id="3.60.15.10">
    <property type="entry name" value="Ribonuclease Z/Hydroxyacylglutathione hydrolase-like"/>
    <property type="match status" value="1"/>
</dbReference>
<dbReference type="Gene3D" id="3.30.40.10">
    <property type="entry name" value="Zinc/RING finger domain, C3HC4 (zinc finger)"/>
    <property type="match status" value="1"/>
</dbReference>
<dbReference type="Proteomes" id="UP001341840">
    <property type="component" value="Unassembled WGS sequence"/>
</dbReference>
<feature type="compositionally biased region" description="Acidic residues" evidence="14">
    <location>
        <begin position="229"/>
        <end position="243"/>
    </location>
</feature>
<keyword evidence="9" id="KW-0804">Transcription</keyword>
<dbReference type="SUPFAM" id="SSF57903">
    <property type="entry name" value="FYVE/PHD zinc finger"/>
    <property type="match status" value="1"/>
</dbReference>
<keyword evidence="7 11" id="KW-0238">DNA-binding</keyword>
<dbReference type="Gene3D" id="1.10.10.60">
    <property type="entry name" value="Homeodomain-like"/>
    <property type="match status" value="1"/>
</dbReference>
<comment type="similarity">
    <text evidence="2">Belongs to the PHD-associated homeobox family.</text>
</comment>
<evidence type="ECO:0000256" key="8">
    <source>
        <dbReference type="ARBA" id="ARBA00023155"/>
    </source>
</evidence>
<accession>A0ABU6Z8D5</accession>
<evidence type="ECO:0000256" key="13">
    <source>
        <dbReference type="RuleBase" id="RU000682"/>
    </source>
</evidence>
<dbReference type="InterPro" id="IPR011011">
    <property type="entry name" value="Znf_FYVE_PHD"/>
</dbReference>
<evidence type="ECO:0000256" key="14">
    <source>
        <dbReference type="SAM" id="MobiDB-lite"/>
    </source>
</evidence>
<feature type="region of interest" description="Disordered" evidence="14">
    <location>
        <begin position="621"/>
        <end position="642"/>
    </location>
</feature>
<feature type="region of interest" description="Disordered" evidence="14">
    <location>
        <begin position="23"/>
        <end position="42"/>
    </location>
</feature>
<evidence type="ECO:0000256" key="5">
    <source>
        <dbReference type="ARBA" id="ARBA00022833"/>
    </source>
</evidence>
<keyword evidence="18" id="KW-1185">Reference proteome</keyword>
<feature type="region of interest" description="Disordered" evidence="14">
    <location>
        <begin position="226"/>
        <end position="272"/>
    </location>
</feature>
<dbReference type="CDD" id="cd16272">
    <property type="entry name" value="RNaseZ_MBL-fold"/>
    <property type="match status" value="1"/>
</dbReference>
<evidence type="ECO:0000259" key="15">
    <source>
        <dbReference type="PROSITE" id="PS50016"/>
    </source>
</evidence>
<dbReference type="InterPro" id="IPR009057">
    <property type="entry name" value="Homeodomain-like_sf"/>
</dbReference>
<evidence type="ECO:0000313" key="18">
    <source>
        <dbReference type="Proteomes" id="UP001341840"/>
    </source>
</evidence>
<dbReference type="CDD" id="cd15504">
    <property type="entry name" value="PHD_PRHA_like"/>
    <property type="match status" value="1"/>
</dbReference>
<dbReference type="Pfam" id="PF00628">
    <property type="entry name" value="PHD"/>
    <property type="match status" value="1"/>
</dbReference>
<dbReference type="Pfam" id="PF00046">
    <property type="entry name" value="Homeodomain"/>
    <property type="match status" value="1"/>
</dbReference>